<keyword evidence="8 20" id="KW-0418">Kinase</keyword>
<dbReference type="GO" id="GO:0005524">
    <property type="term" value="F:ATP binding"/>
    <property type="evidence" value="ECO:0007669"/>
    <property type="project" value="UniProtKB-KW"/>
</dbReference>
<sequence length="126" mass="14035">MASDYRGKNKLHFGFRYALSGLKVAILTERNIKIHFIAMTIVCIMGFIVGLTNLEWAILCLAIGAVISMEMMNTALERALDYVEPKHQPAVGIAKDISAGAVLVTAIIAMVIACLFFYLNCWHKEW</sequence>
<evidence type="ECO:0000256" key="2">
    <source>
        <dbReference type="ARBA" id="ARBA00005967"/>
    </source>
</evidence>
<reference evidence="20 21" key="1">
    <citation type="journal article" date="2014" name="Genome Announc.">
        <title>Draft Genome Sequence of the Boron-Tolerant and Moderately Halotolerant Bacterium Gracilibacillus boraciitolerans JCM 21714T.</title>
        <authorList>
            <person name="Ahmed I."/>
            <person name="Oshima K."/>
            <person name="Suda W."/>
            <person name="Kitamura K."/>
            <person name="Iida T."/>
            <person name="Ohmori Y."/>
            <person name="Fujiwara T."/>
            <person name="Hattori M."/>
            <person name="Ohkuma M."/>
        </authorList>
    </citation>
    <scope>NUCLEOTIDE SEQUENCE [LARGE SCALE GENOMIC DNA]</scope>
    <source>
        <strain evidence="20 21">JCM 21714</strain>
    </source>
</reference>
<name>W4VD83_9BACI</name>
<dbReference type="Pfam" id="PF01219">
    <property type="entry name" value="DAGK_prokar"/>
    <property type="match status" value="1"/>
</dbReference>
<keyword evidence="18" id="KW-0479">Metal-binding</keyword>
<dbReference type="PANTHER" id="PTHR34299">
    <property type="entry name" value="DIACYLGLYCEROL KINASE"/>
    <property type="match status" value="1"/>
</dbReference>
<evidence type="ECO:0000313" key="21">
    <source>
        <dbReference type="Proteomes" id="UP000019102"/>
    </source>
</evidence>
<evidence type="ECO:0000256" key="13">
    <source>
        <dbReference type="ARBA" id="ARBA00023209"/>
    </source>
</evidence>
<evidence type="ECO:0000256" key="15">
    <source>
        <dbReference type="PIRSR" id="PIRSR600829-1"/>
    </source>
</evidence>
<feature type="transmembrane region" description="Helical" evidence="19">
    <location>
        <begin position="56"/>
        <end position="76"/>
    </location>
</feature>
<feature type="binding site" evidence="17">
    <location>
        <begin position="95"/>
        <end position="96"/>
    </location>
    <ligand>
        <name>ATP</name>
        <dbReference type="ChEBI" id="CHEBI:30616"/>
    </ligand>
</feature>
<evidence type="ECO:0000313" key="20">
    <source>
        <dbReference type="EMBL" id="GAE91162.1"/>
    </source>
</evidence>
<feature type="binding site" evidence="18">
    <location>
        <position position="77"/>
    </location>
    <ligand>
        <name>a divalent metal cation</name>
        <dbReference type="ChEBI" id="CHEBI:60240"/>
    </ligand>
</feature>
<dbReference type="Proteomes" id="UP000019102">
    <property type="component" value="Unassembled WGS sequence"/>
</dbReference>
<proteinExistence type="inferred from homology"/>
<dbReference type="InterPro" id="IPR000829">
    <property type="entry name" value="DAGK"/>
</dbReference>
<feature type="binding site" evidence="17">
    <location>
        <position position="77"/>
    </location>
    <ligand>
        <name>ATP</name>
        <dbReference type="ChEBI" id="CHEBI:30616"/>
    </ligand>
</feature>
<comment type="similarity">
    <text evidence="2">Belongs to the bacterial diacylglycerol kinase family.</text>
</comment>
<evidence type="ECO:0000256" key="11">
    <source>
        <dbReference type="ARBA" id="ARBA00023098"/>
    </source>
</evidence>
<keyword evidence="14" id="KW-1208">Phospholipid metabolism</keyword>
<feature type="binding site" evidence="17">
    <location>
        <position position="17"/>
    </location>
    <ligand>
        <name>ATP</name>
        <dbReference type="ChEBI" id="CHEBI:30616"/>
    </ligand>
</feature>
<evidence type="ECO:0000256" key="4">
    <source>
        <dbReference type="ARBA" id="ARBA00022516"/>
    </source>
</evidence>
<feature type="binding site" evidence="16">
    <location>
        <position position="70"/>
    </location>
    <ligand>
        <name>substrate</name>
    </ligand>
</feature>
<evidence type="ECO:0000256" key="5">
    <source>
        <dbReference type="ARBA" id="ARBA00022679"/>
    </source>
</evidence>
<protein>
    <submittedName>
        <fullName evidence="20">Diacylglycerol kinase</fullName>
    </submittedName>
</protein>
<feature type="binding site" evidence="17">
    <location>
        <position position="29"/>
    </location>
    <ligand>
        <name>ATP</name>
        <dbReference type="ChEBI" id="CHEBI:30616"/>
    </ligand>
</feature>
<dbReference type="STRING" id="1298598.JCM21714_100"/>
<evidence type="ECO:0000256" key="14">
    <source>
        <dbReference type="ARBA" id="ARBA00023264"/>
    </source>
</evidence>
<evidence type="ECO:0000256" key="1">
    <source>
        <dbReference type="ARBA" id="ARBA00004651"/>
    </source>
</evidence>
<evidence type="ECO:0000256" key="16">
    <source>
        <dbReference type="PIRSR" id="PIRSR600829-2"/>
    </source>
</evidence>
<accession>W4VD83</accession>
<dbReference type="CDD" id="cd14265">
    <property type="entry name" value="UDPK_IM_like"/>
    <property type="match status" value="1"/>
</dbReference>
<feature type="transmembrane region" description="Helical" evidence="19">
    <location>
        <begin position="97"/>
        <end position="119"/>
    </location>
</feature>
<keyword evidence="6 19" id="KW-0812">Transmembrane</keyword>
<dbReference type="GO" id="GO:0046872">
    <property type="term" value="F:metal ion binding"/>
    <property type="evidence" value="ECO:0007669"/>
    <property type="project" value="UniProtKB-KW"/>
</dbReference>
<dbReference type="PANTHER" id="PTHR34299:SF1">
    <property type="entry name" value="DIACYLGLYCEROL KINASE"/>
    <property type="match status" value="1"/>
</dbReference>
<keyword evidence="4" id="KW-0444">Lipid biosynthesis</keyword>
<feature type="active site" description="Proton acceptor" evidence="15">
    <location>
        <position position="70"/>
    </location>
</feature>
<comment type="subcellular location">
    <subcellularLocation>
        <location evidence="1">Cell membrane</location>
        <topology evidence="1">Multi-pass membrane protein</topology>
    </subcellularLocation>
</comment>
<comment type="cofactor">
    <cofactor evidence="18">
        <name>Mg(2+)</name>
        <dbReference type="ChEBI" id="CHEBI:18420"/>
    </cofactor>
    <text evidence="18">Mn(2+), Zn(2+), Cd(2+) and Co(2+) support activity to lesser extents.</text>
</comment>
<evidence type="ECO:0000256" key="6">
    <source>
        <dbReference type="ARBA" id="ARBA00022692"/>
    </source>
</evidence>
<keyword evidence="11" id="KW-0443">Lipid metabolism</keyword>
<dbReference type="InterPro" id="IPR033717">
    <property type="entry name" value="UDPK"/>
</dbReference>
<dbReference type="OrthoDB" id="9789934at2"/>
<keyword evidence="3" id="KW-1003">Cell membrane</keyword>
<gene>
    <name evidence="20" type="ORF">JCM21714_100</name>
</gene>
<keyword evidence="7 17" id="KW-0547">Nucleotide-binding</keyword>
<dbReference type="InterPro" id="IPR036945">
    <property type="entry name" value="DAGK_sf"/>
</dbReference>
<dbReference type="RefSeq" id="WP_035720825.1">
    <property type="nucleotide sequence ID" value="NZ_BAVS01000001.1"/>
</dbReference>
<keyword evidence="10 19" id="KW-1133">Transmembrane helix</keyword>
<evidence type="ECO:0000256" key="17">
    <source>
        <dbReference type="PIRSR" id="PIRSR600829-3"/>
    </source>
</evidence>
<evidence type="ECO:0000256" key="12">
    <source>
        <dbReference type="ARBA" id="ARBA00023136"/>
    </source>
</evidence>
<evidence type="ECO:0000256" key="7">
    <source>
        <dbReference type="ARBA" id="ARBA00022741"/>
    </source>
</evidence>
<dbReference type="EMBL" id="BAVS01000001">
    <property type="protein sequence ID" value="GAE91162.1"/>
    <property type="molecule type" value="Genomic_DNA"/>
</dbReference>
<evidence type="ECO:0000256" key="19">
    <source>
        <dbReference type="SAM" id="Phobius"/>
    </source>
</evidence>
<dbReference type="Gene3D" id="1.10.287.3610">
    <property type="match status" value="1"/>
</dbReference>
<dbReference type="eggNOG" id="COG0818">
    <property type="taxonomic scope" value="Bacteria"/>
</dbReference>
<keyword evidence="21" id="KW-1185">Reference proteome</keyword>
<keyword evidence="9 17" id="KW-0067">ATP-binding</keyword>
<evidence type="ECO:0000256" key="3">
    <source>
        <dbReference type="ARBA" id="ARBA00022475"/>
    </source>
</evidence>
<evidence type="ECO:0000256" key="10">
    <source>
        <dbReference type="ARBA" id="ARBA00022989"/>
    </source>
</evidence>
<keyword evidence="13" id="KW-0594">Phospholipid biosynthesis</keyword>
<dbReference type="GO" id="GO:0005886">
    <property type="term" value="C:plasma membrane"/>
    <property type="evidence" value="ECO:0007669"/>
    <property type="project" value="UniProtKB-SubCell"/>
</dbReference>
<dbReference type="AlphaFoldDB" id="W4VD83"/>
<keyword evidence="5" id="KW-0808">Transferase</keyword>
<feature type="binding site" evidence="18">
    <location>
        <position position="29"/>
    </location>
    <ligand>
        <name>a divalent metal cation</name>
        <dbReference type="ChEBI" id="CHEBI:60240"/>
    </ligand>
</feature>
<evidence type="ECO:0000256" key="18">
    <source>
        <dbReference type="PIRSR" id="PIRSR600829-4"/>
    </source>
</evidence>
<organism evidence="20 21">
    <name type="scientific">Gracilibacillus boraciitolerans JCM 21714</name>
    <dbReference type="NCBI Taxonomy" id="1298598"/>
    <lineage>
        <taxon>Bacteria</taxon>
        <taxon>Bacillati</taxon>
        <taxon>Bacillota</taxon>
        <taxon>Bacilli</taxon>
        <taxon>Bacillales</taxon>
        <taxon>Bacillaceae</taxon>
        <taxon>Gracilibacillus</taxon>
    </lineage>
</organism>
<keyword evidence="18" id="KW-0460">Magnesium</keyword>
<keyword evidence="12 19" id="KW-0472">Membrane</keyword>
<comment type="caution">
    <text evidence="20">The sequence shown here is derived from an EMBL/GenBank/DDBJ whole genome shotgun (WGS) entry which is preliminary data.</text>
</comment>
<dbReference type="GO" id="GO:0016301">
    <property type="term" value="F:kinase activity"/>
    <property type="evidence" value="ECO:0007669"/>
    <property type="project" value="UniProtKB-KW"/>
</dbReference>
<evidence type="ECO:0000256" key="8">
    <source>
        <dbReference type="ARBA" id="ARBA00022777"/>
    </source>
</evidence>
<dbReference type="GO" id="GO:0008654">
    <property type="term" value="P:phospholipid biosynthetic process"/>
    <property type="evidence" value="ECO:0007669"/>
    <property type="project" value="UniProtKB-KW"/>
</dbReference>
<evidence type="ECO:0000256" key="9">
    <source>
        <dbReference type="ARBA" id="ARBA00022840"/>
    </source>
</evidence>